<evidence type="ECO:0000256" key="3">
    <source>
        <dbReference type="SAM" id="SignalP"/>
    </source>
</evidence>
<organism evidence="4">
    <name type="scientific">Corethrella appendiculata</name>
    <dbReference type="NCBI Taxonomy" id="1370023"/>
    <lineage>
        <taxon>Eukaryota</taxon>
        <taxon>Metazoa</taxon>
        <taxon>Ecdysozoa</taxon>
        <taxon>Arthropoda</taxon>
        <taxon>Hexapoda</taxon>
        <taxon>Insecta</taxon>
        <taxon>Pterygota</taxon>
        <taxon>Neoptera</taxon>
        <taxon>Endopterygota</taxon>
        <taxon>Diptera</taxon>
        <taxon>Nematocera</taxon>
        <taxon>Culicoidea</taxon>
        <taxon>Chaoboridae</taxon>
        <taxon>Corethrella</taxon>
    </lineage>
</organism>
<dbReference type="InterPro" id="IPR050468">
    <property type="entry name" value="Cuticle_Struct_Prot"/>
</dbReference>
<name>U5ERP1_9DIPT</name>
<reference evidence="4" key="1">
    <citation type="journal article" date="2014" name="Insect Biochem. Mol. Biol.">
        <title>An insight into the sialome of the frog biting fly, Corethrella appendiculata.</title>
        <authorList>
            <person name="Ribeiro J.M.C."/>
            <person name="Chagas A.C."/>
            <person name="Pham V.M."/>
            <person name="Lounibos L.P."/>
            <person name="Calvo E."/>
        </authorList>
    </citation>
    <scope>NUCLEOTIDE SEQUENCE</scope>
    <source>
        <tissue evidence="4">Salivary glands</tissue>
    </source>
</reference>
<protein>
    <submittedName>
        <fullName evidence="4">Putative pupal cuticle protein 78e aedes aegypti</fullName>
    </submittedName>
</protein>
<evidence type="ECO:0000256" key="2">
    <source>
        <dbReference type="PROSITE-ProRule" id="PRU00497"/>
    </source>
</evidence>
<dbReference type="GO" id="GO:0008010">
    <property type="term" value="F:structural constituent of chitin-based larval cuticle"/>
    <property type="evidence" value="ECO:0007669"/>
    <property type="project" value="TreeGrafter"/>
</dbReference>
<feature type="chain" id="PRO_5004659790" evidence="3">
    <location>
        <begin position="18"/>
        <end position="131"/>
    </location>
</feature>
<sequence>MKTKIILLLAFIGLTCAAPMPQEPQIEIISQDINIEPDGNYQYSYETANGIKAQEVGTLKKSNSPDTSDVIVAEGSVSYTAPDGTPINLSYIADDELGFQPQGDHLPTPPPIPPQIQKALDYLASLPPQNN</sequence>
<dbReference type="PROSITE" id="PS51155">
    <property type="entry name" value="CHIT_BIND_RR_2"/>
    <property type="match status" value="1"/>
</dbReference>
<dbReference type="AlphaFoldDB" id="U5ERP1"/>
<dbReference type="InterPro" id="IPR031311">
    <property type="entry name" value="CHIT_BIND_RR_consensus"/>
</dbReference>
<dbReference type="Pfam" id="PF00379">
    <property type="entry name" value="Chitin_bind_4"/>
    <property type="match status" value="1"/>
</dbReference>
<dbReference type="GO" id="GO:0062129">
    <property type="term" value="C:chitin-based extracellular matrix"/>
    <property type="evidence" value="ECO:0007669"/>
    <property type="project" value="TreeGrafter"/>
</dbReference>
<keyword evidence="3" id="KW-0732">Signal</keyword>
<keyword evidence="1 2" id="KW-0193">Cuticle</keyword>
<dbReference type="PANTHER" id="PTHR10380">
    <property type="entry name" value="CUTICLE PROTEIN"/>
    <property type="match status" value="1"/>
</dbReference>
<evidence type="ECO:0000313" key="4">
    <source>
        <dbReference type="EMBL" id="JAB57145.1"/>
    </source>
</evidence>
<dbReference type="EMBL" id="GANO01002726">
    <property type="protein sequence ID" value="JAB57145.1"/>
    <property type="molecule type" value="mRNA"/>
</dbReference>
<dbReference type="PANTHER" id="PTHR10380:SF217">
    <property type="entry name" value="CUTICULAR PROTEIN 49AE"/>
    <property type="match status" value="1"/>
</dbReference>
<evidence type="ECO:0000256" key="1">
    <source>
        <dbReference type="ARBA" id="ARBA00022460"/>
    </source>
</evidence>
<proteinExistence type="evidence at transcript level"/>
<dbReference type="InterPro" id="IPR000618">
    <property type="entry name" value="Insect_cuticle"/>
</dbReference>
<accession>U5ERP1</accession>
<feature type="signal peptide" evidence="3">
    <location>
        <begin position="1"/>
        <end position="17"/>
    </location>
</feature>
<dbReference type="PRINTS" id="PR00947">
    <property type="entry name" value="CUTICLE"/>
</dbReference>
<dbReference type="PROSITE" id="PS00233">
    <property type="entry name" value="CHIT_BIND_RR_1"/>
    <property type="match status" value="1"/>
</dbReference>